<dbReference type="OMA" id="ADTAWDN"/>
<feature type="compositionally biased region" description="Low complexity" evidence="4">
    <location>
        <begin position="1"/>
        <end position="22"/>
    </location>
</feature>
<dbReference type="eggNOG" id="KOG2855">
    <property type="taxonomic scope" value="Eukaryota"/>
</dbReference>
<dbReference type="AlphaFoldDB" id="C1EFU9"/>
<evidence type="ECO:0000259" key="5">
    <source>
        <dbReference type="Pfam" id="PF00294"/>
    </source>
</evidence>
<dbReference type="RefSeq" id="XP_002505655.1">
    <property type="nucleotide sequence ID" value="XM_002505609.1"/>
</dbReference>
<dbReference type="GO" id="GO:0016301">
    <property type="term" value="F:kinase activity"/>
    <property type="evidence" value="ECO:0007669"/>
    <property type="project" value="UniProtKB-KW"/>
</dbReference>
<evidence type="ECO:0000313" key="7">
    <source>
        <dbReference type="Proteomes" id="UP000002009"/>
    </source>
</evidence>
<evidence type="ECO:0000313" key="6">
    <source>
        <dbReference type="EMBL" id="ACO66913.1"/>
    </source>
</evidence>
<dbReference type="SUPFAM" id="SSF53613">
    <property type="entry name" value="Ribokinase-like"/>
    <property type="match status" value="1"/>
</dbReference>
<dbReference type="GeneID" id="8248335"/>
<dbReference type="InterPro" id="IPR011611">
    <property type="entry name" value="PfkB_dom"/>
</dbReference>
<dbReference type="InterPro" id="IPR029056">
    <property type="entry name" value="Ribokinase-like"/>
</dbReference>
<dbReference type="InterPro" id="IPR002173">
    <property type="entry name" value="Carboh/pur_kinase_PfkB_CS"/>
</dbReference>
<dbReference type="PANTHER" id="PTHR43085">
    <property type="entry name" value="HEXOKINASE FAMILY MEMBER"/>
    <property type="match status" value="1"/>
</dbReference>
<dbReference type="STRING" id="296587.C1EFU9"/>
<sequence length="369" mass="39196">MPFSAYAMSTSASMAGARTPPARTRRRASVAGSRVASLVAVGAPNRPTTTQATHLRTRRSQPRRAASLRVEAASGERVAVIGEALWDSLPAGLFLGGAPANVACHLNELGRDATVISRVGDDELGREVLRRLHGRGLATEAIQIDTGGIPTGFVVVTMENAMPSYDIVQPSAWDAMDPTDDLVAACAGAVVVYGSLAQRDARSRAAITAAANAAAKRVFDINLRKPFIDPELCVEHARGCWLLKLNDEELPEMARWLGLDVDGVDDKELAFATFNALDCEMLCVTRGGDGAALLTKKAGWMEHPGFRVDPVDTVGAGDSFLATLLDMLLEGMAPEVALERACRIGAFVATQQGATPRHDAEGIKALKRK</sequence>
<name>C1EFU9_MICCC</name>
<evidence type="ECO:0000256" key="4">
    <source>
        <dbReference type="SAM" id="MobiDB-lite"/>
    </source>
</evidence>
<evidence type="ECO:0000256" key="2">
    <source>
        <dbReference type="ARBA" id="ARBA00022679"/>
    </source>
</evidence>
<feature type="region of interest" description="Disordered" evidence="4">
    <location>
        <begin position="1"/>
        <end position="26"/>
    </location>
</feature>
<dbReference type="EMBL" id="CP001331">
    <property type="protein sequence ID" value="ACO66913.1"/>
    <property type="molecule type" value="Genomic_DNA"/>
</dbReference>
<reference evidence="6 7" key="1">
    <citation type="journal article" date="2009" name="Science">
        <title>Green evolution and dynamic adaptations revealed by genomes of the marine picoeukaryotes Micromonas.</title>
        <authorList>
            <person name="Worden A.Z."/>
            <person name="Lee J.H."/>
            <person name="Mock T."/>
            <person name="Rouze P."/>
            <person name="Simmons M.P."/>
            <person name="Aerts A.L."/>
            <person name="Allen A.E."/>
            <person name="Cuvelier M.L."/>
            <person name="Derelle E."/>
            <person name="Everett M.V."/>
            <person name="Foulon E."/>
            <person name="Grimwood J."/>
            <person name="Gundlach H."/>
            <person name="Henrissat B."/>
            <person name="Napoli C."/>
            <person name="McDonald S.M."/>
            <person name="Parker M.S."/>
            <person name="Rombauts S."/>
            <person name="Salamov A."/>
            <person name="Von Dassow P."/>
            <person name="Badger J.H."/>
            <person name="Coutinho P.M."/>
            <person name="Demir E."/>
            <person name="Dubchak I."/>
            <person name="Gentemann C."/>
            <person name="Eikrem W."/>
            <person name="Gready J.E."/>
            <person name="John U."/>
            <person name="Lanier W."/>
            <person name="Lindquist E.A."/>
            <person name="Lucas S."/>
            <person name="Mayer K.F."/>
            <person name="Moreau H."/>
            <person name="Not F."/>
            <person name="Otillar R."/>
            <person name="Panaud O."/>
            <person name="Pangilinan J."/>
            <person name="Paulsen I."/>
            <person name="Piegu B."/>
            <person name="Poliakov A."/>
            <person name="Robbens S."/>
            <person name="Schmutz J."/>
            <person name="Toulza E."/>
            <person name="Wyss T."/>
            <person name="Zelensky A."/>
            <person name="Zhou K."/>
            <person name="Armbrust E.V."/>
            <person name="Bhattacharya D."/>
            <person name="Goodenough U.W."/>
            <person name="Van de Peer Y."/>
            <person name="Grigoriev I.V."/>
        </authorList>
    </citation>
    <scope>NUCLEOTIDE SEQUENCE [LARGE SCALE GENOMIC DNA]</scope>
    <source>
        <strain evidence="7">RCC299 / NOUM17</strain>
    </source>
</reference>
<accession>C1EFU9</accession>
<comment type="similarity">
    <text evidence="1">Belongs to the carbohydrate kinase PfkB family.</text>
</comment>
<organism evidence="6 7">
    <name type="scientific">Micromonas commoda (strain RCC299 / NOUM17 / CCMP2709)</name>
    <name type="common">Picoplanktonic green alga</name>
    <dbReference type="NCBI Taxonomy" id="296587"/>
    <lineage>
        <taxon>Eukaryota</taxon>
        <taxon>Viridiplantae</taxon>
        <taxon>Chlorophyta</taxon>
        <taxon>Mamiellophyceae</taxon>
        <taxon>Mamiellales</taxon>
        <taxon>Mamiellaceae</taxon>
        <taxon>Micromonas</taxon>
    </lineage>
</organism>
<keyword evidence="2" id="KW-0808">Transferase</keyword>
<feature type="domain" description="Carbohydrate kinase PfkB" evidence="5">
    <location>
        <begin position="95"/>
        <end position="355"/>
    </location>
</feature>
<dbReference type="Proteomes" id="UP000002009">
    <property type="component" value="Chromosome 13"/>
</dbReference>
<evidence type="ECO:0000256" key="1">
    <source>
        <dbReference type="ARBA" id="ARBA00010688"/>
    </source>
</evidence>
<dbReference type="Pfam" id="PF00294">
    <property type="entry name" value="PfkB"/>
    <property type="match status" value="1"/>
</dbReference>
<dbReference type="Gene3D" id="3.40.1190.20">
    <property type="match status" value="1"/>
</dbReference>
<keyword evidence="3" id="KW-0418">Kinase</keyword>
<protein>
    <recommendedName>
        <fullName evidence="5">Carbohydrate kinase PfkB domain-containing protein</fullName>
    </recommendedName>
</protein>
<dbReference type="InterPro" id="IPR050306">
    <property type="entry name" value="PfkB_Carbo_kinase"/>
</dbReference>
<feature type="region of interest" description="Disordered" evidence="4">
    <location>
        <begin position="45"/>
        <end position="65"/>
    </location>
</feature>
<dbReference type="FunCoup" id="C1EFU9">
    <property type="interactions" value="670"/>
</dbReference>
<dbReference type="KEGG" id="mis:MICPUN_109331"/>
<evidence type="ECO:0000256" key="3">
    <source>
        <dbReference type="ARBA" id="ARBA00022777"/>
    </source>
</evidence>
<dbReference type="OrthoDB" id="415590at2759"/>
<dbReference type="PROSITE" id="PS00583">
    <property type="entry name" value="PFKB_KINASES_1"/>
    <property type="match status" value="1"/>
</dbReference>
<dbReference type="InParanoid" id="C1EFU9"/>
<proteinExistence type="inferred from homology"/>
<keyword evidence="7" id="KW-1185">Reference proteome</keyword>
<dbReference type="PANTHER" id="PTHR43085:SF57">
    <property type="entry name" value="CARBOHYDRATE KINASE PFKB DOMAIN-CONTAINING PROTEIN"/>
    <property type="match status" value="1"/>
</dbReference>
<gene>
    <name evidence="6" type="ORF">MICPUN_109331</name>
</gene>